<keyword evidence="2" id="KW-0812">Transmembrane</keyword>
<comment type="caution">
    <text evidence="4">The sequence shown here is derived from an EMBL/GenBank/DDBJ whole genome shotgun (WGS) entry which is preliminary data.</text>
</comment>
<keyword evidence="3" id="KW-0732">Signal</keyword>
<feature type="signal peptide" evidence="3">
    <location>
        <begin position="1"/>
        <end position="21"/>
    </location>
</feature>
<accession>A0ABR3AFJ1</accession>
<gene>
    <name evidence="4" type="ORF">AAF712_000455</name>
</gene>
<evidence type="ECO:0000313" key="4">
    <source>
        <dbReference type="EMBL" id="KAL0072692.1"/>
    </source>
</evidence>
<name>A0ABR3AFJ1_9AGAR</name>
<proteinExistence type="predicted"/>
<evidence type="ECO:0000256" key="3">
    <source>
        <dbReference type="SAM" id="SignalP"/>
    </source>
</evidence>
<evidence type="ECO:0000256" key="1">
    <source>
        <dbReference type="SAM" id="MobiDB-lite"/>
    </source>
</evidence>
<evidence type="ECO:0000256" key="2">
    <source>
        <dbReference type="SAM" id="Phobius"/>
    </source>
</evidence>
<evidence type="ECO:0000313" key="5">
    <source>
        <dbReference type="Proteomes" id="UP001437256"/>
    </source>
</evidence>
<feature type="region of interest" description="Disordered" evidence="1">
    <location>
        <begin position="76"/>
        <end position="102"/>
    </location>
</feature>
<keyword evidence="2" id="KW-0472">Membrane</keyword>
<keyword evidence="5" id="KW-1185">Reference proteome</keyword>
<dbReference type="Proteomes" id="UP001437256">
    <property type="component" value="Unassembled WGS sequence"/>
</dbReference>
<feature type="chain" id="PRO_5047207874" evidence="3">
    <location>
        <begin position="22"/>
        <end position="202"/>
    </location>
</feature>
<feature type="transmembrane region" description="Helical" evidence="2">
    <location>
        <begin position="174"/>
        <end position="199"/>
    </location>
</feature>
<feature type="compositionally biased region" description="Polar residues" evidence="1">
    <location>
        <begin position="90"/>
        <end position="102"/>
    </location>
</feature>
<organism evidence="4 5">
    <name type="scientific">Marasmius tenuissimus</name>
    <dbReference type="NCBI Taxonomy" id="585030"/>
    <lineage>
        <taxon>Eukaryota</taxon>
        <taxon>Fungi</taxon>
        <taxon>Dikarya</taxon>
        <taxon>Basidiomycota</taxon>
        <taxon>Agaricomycotina</taxon>
        <taxon>Agaricomycetes</taxon>
        <taxon>Agaricomycetidae</taxon>
        <taxon>Agaricales</taxon>
        <taxon>Marasmiineae</taxon>
        <taxon>Marasmiaceae</taxon>
        <taxon>Marasmius</taxon>
    </lineage>
</organism>
<sequence length="202" mass="21543">MIAMFSIAFTLFLTLATQVSAQATPPVGNGTFNVTLGTPSKGFTVYFYNQLLDFPFTGTISPALIHRFTSAVRRPTAPKSRMTWPPPTQMLRNSARTPPSKSYRNASSACLNKLIAANKPMPDVRAGSTPILGGYLASCTERNLTEEIKPNNGFAKATDFALALPPNWDGPTGIFVPTVGLVLGVGTGTFLAVSSILLLSNM</sequence>
<keyword evidence="2" id="KW-1133">Transmembrane helix</keyword>
<protein>
    <submittedName>
        <fullName evidence="4">Uncharacterized protein</fullName>
    </submittedName>
</protein>
<reference evidence="4 5" key="1">
    <citation type="submission" date="2024-05" db="EMBL/GenBank/DDBJ databases">
        <title>A draft genome resource for the thread blight pathogen Marasmius tenuissimus strain MS-2.</title>
        <authorList>
            <person name="Yulfo-Soto G.E."/>
            <person name="Baruah I.K."/>
            <person name="Amoako-Attah I."/>
            <person name="Bukari Y."/>
            <person name="Meinhardt L.W."/>
            <person name="Bailey B.A."/>
            <person name="Cohen S.P."/>
        </authorList>
    </citation>
    <scope>NUCLEOTIDE SEQUENCE [LARGE SCALE GENOMIC DNA]</scope>
    <source>
        <strain evidence="4 5">MS-2</strain>
    </source>
</reference>
<dbReference type="EMBL" id="JBBXMP010000001">
    <property type="protein sequence ID" value="KAL0072692.1"/>
    <property type="molecule type" value="Genomic_DNA"/>
</dbReference>